<dbReference type="AlphaFoldDB" id="A0A2T0BFI1"/>
<organism evidence="2 3">
    <name type="scientific">Clostridium vincentii</name>
    <dbReference type="NCBI Taxonomy" id="52704"/>
    <lineage>
        <taxon>Bacteria</taxon>
        <taxon>Bacillati</taxon>
        <taxon>Bacillota</taxon>
        <taxon>Clostridia</taxon>
        <taxon>Eubacteriales</taxon>
        <taxon>Clostridiaceae</taxon>
        <taxon>Clostridium</taxon>
    </lineage>
</organism>
<comment type="caution">
    <text evidence="2">The sequence shown here is derived from an EMBL/GenBank/DDBJ whole genome shotgun (WGS) entry which is preliminary data.</text>
</comment>
<name>A0A2T0BFI1_9CLOT</name>
<gene>
    <name evidence="2" type="ORF">CLVI_16170</name>
</gene>
<evidence type="ECO:0000313" key="2">
    <source>
        <dbReference type="EMBL" id="PRR82650.1"/>
    </source>
</evidence>
<dbReference type="Proteomes" id="UP000239471">
    <property type="component" value="Unassembled WGS sequence"/>
</dbReference>
<keyword evidence="1" id="KW-0472">Membrane</keyword>
<protein>
    <submittedName>
        <fullName evidence="2">Uncharacterized protein</fullName>
    </submittedName>
</protein>
<evidence type="ECO:0000313" key="3">
    <source>
        <dbReference type="Proteomes" id="UP000239471"/>
    </source>
</evidence>
<accession>A0A2T0BFI1</accession>
<keyword evidence="1" id="KW-1133">Transmembrane helix</keyword>
<feature type="transmembrane region" description="Helical" evidence="1">
    <location>
        <begin position="74"/>
        <end position="90"/>
    </location>
</feature>
<sequence length="100" mass="11481">MNSLFKSLFMIVPMSLSMVTYFKFDKEYLITDKISYKINVDKKWKPCVVISCYFLFMLILGIIGIYVIDISDNLYSIMSGLVLGVSLGFVNKLSNQNKNI</sequence>
<proteinExistence type="predicted"/>
<keyword evidence="3" id="KW-1185">Reference proteome</keyword>
<keyword evidence="1" id="KW-0812">Transmembrane</keyword>
<feature type="transmembrane region" description="Helical" evidence="1">
    <location>
        <begin position="44"/>
        <end position="68"/>
    </location>
</feature>
<evidence type="ECO:0000256" key="1">
    <source>
        <dbReference type="SAM" id="Phobius"/>
    </source>
</evidence>
<reference evidence="2 3" key="1">
    <citation type="submission" date="2018-03" db="EMBL/GenBank/DDBJ databases">
        <title>Genome sequence of Clostridium vincentii DSM 10228.</title>
        <authorList>
            <person name="Poehlein A."/>
            <person name="Daniel R."/>
        </authorList>
    </citation>
    <scope>NUCLEOTIDE SEQUENCE [LARGE SCALE GENOMIC DNA]</scope>
    <source>
        <strain evidence="2 3">DSM 10228</strain>
    </source>
</reference>
<dbReference type="EMBL" id="PVXQ01000014">
    <property type="protein sequence ID" value="PRR82650.1"/>
    <property type="molecule type" value="Genomic_DNA"/>
</dbReference>